<feature type="compositionally biased region" description="Acidic residues" evidence="1">
    <location>
        <begin position="228"/>
        <end position="241"/>
    </location>
</feature>
<feature type="compositionally biased region" description="Basic and acidic residues" evidence="1">
    <location>
        <begin position="206"/>
        <end position="225"/>
    </location>
</feature>
<keyword evidence="5" id="KW-1185">Reference proteome</keyword>
<feature type="compositionally biased region" description="Basic and acidic residues" evidence="1">
    <location>
        <begin position="242"/>
        <end position="256"/>
    </location>
</feature>
<evidence type="ECO:0000313" key="4">
    <source>
        <dbReference type="EMBL" id="CAL4764040.1"/>
    </source>
</evidence>
<dbReference type="EMBL" id="CAMXCT010000291">
    <property type="protein sequence ID" value="CAI3976728.1"/>
    <property type="molecule type" value="Genomic_DNA"/>
</dbReference>
<evidence type="ECO:0000313" key="5">
    <source>
        <dbReference type="Proteomes" id="UP001152797"/>
    </source>
</evidence>
<sequence>MGPKKLPKAMPRNSASSASSAPKPADQSVWERVGIPKPPEPLVPPPHVASHNDYGANAYGHWGDDGWYGASMEQAMHAAAVMQHQWHAAHQAQRKAQNAAKAAKQALASFQKLQQDMATAGNTQAANFLMRQKMTGKALIGGLHSAIPVTQAPDDGEEFYETTTVQPEPVAREHGVHVADMDDYQHTLQLEGDGFEVDDDGNLYEEPDHEHDHGDMQQLDDKTIFPDDQPDEVEWDHEDDELQGHHFDDGDDEKRVQLPGIDVPSGARKKRRTA</sequence>
<evidence type="ECO:0000256" key="1">
    <source>
        <dbReference type="SAM" id="MobiDB-lite"/>
    </source>
</evidence>
<evidence type="ECO:0000313" key="2">
    <source>
        <dbReference type="EMBL" id="CAI3976728.1"/>
    </source>
</evidence>
<organism evidence="2">
    <name type="scientific">Cladocopium goreaui</name>
    <dbReference type="NCBI Taxonomy" id="2562237"/>
    <lineage>
        <taxon>Eukaryota</taxon>
        <taxon>Sar</taxon>
        <taxon>Alveolata</taxon>
        <taxon>Dinophyceae</taxon>
        <taxon>Suessiales</taxon>
        <taxon>Symbiodiniaceae</taxon>
        <taxon>Cladocopium</taxon>
    </lineage>
</organism>
<comment type="caution">
    <text evidence="2">The sequence shown here is derived from an EMBL/GenBank/DDBJ whole genome shotgun (WGS) entry which is preliminary data.</text>
</comment>
<feature type="region of interest" description="Disordered" evidence="1">
    <location>
        <begin position="1"/>
        <end position="44"/>
    </location>
</feature>
<accession>A0A9P1FHU5</accession>
<protein>
    <submittedName>
        <fullName evidence="4">Proton-translocating NADH-quinone oxidoreductase subunit L</fullName>
    </submittedName>
</protein>
<gene>
    <name evidence="2" type="ORF">C1SCF055_LOCUS4924</name>
</gene>
<dbReference type="AlphaFoldDB" id="A0A9P1FHU5"/>
<feature type="compositionally biased region" description="Acidic residues" evidence="1">
    <location>
        <begin position="193"/>
        <end position="205"/>
    </location>
</feature>
<dbReference type="Proteomes" id="UP001152797">
    <property type="component" value="Unassembled WGS sequence"/>
</dbReference>
<reference evidence="2" key="1">
    <citation type="submission" date="2022-10" db="EMBL/GenBank/DDBJ databases">
        <authorList>
            <person name="Chen Y."/>
            <person name="Dougan E. K."/>
            <person name="Chan C."/>
            <person name="Rhodes N."/>
            <person name="Thang M."/>
        </authorList>
    </citation>
    <scope>NUCLEOTIDE SEQUENCE</scope>
</reference>
<proteinExistence type="predicted"/>
<evidence type="ECO:0000313" key="3">
    <source>
        <dbReference type="EMBL" id="CAL1130103.1"/>
    </source>
</evidence>
<name>A0A9P1FHU5_9DINO</name>
<reference evidence="3" key="2">
    <citation type="submission" date="2024-04" db="EMBL/GenBank/DDBJ databases">
        <authorList>
            <person name="Chen Y."/>
            <person name="Shah S."/>
            <person name="Dougan E. K."/>
            <person name="Thang M."/>
            <person name="Chan C."/>
        </authorList>
    </citation>
    <scope>NUCLEOTIDE SEQUENCE [LARGE SCALE GENOMIC DNA]</scope>
</reference>
<dbReference type="EMBL" id="CAMXCT030000291">
    <property type="protein sequence ID" value="CAL4764040.1"/>
    <property type="molecule type" value="Genomic_DNA"/>
</dbReference>
<feature type="region of interest" description="Disordered" evidence="1">
    <location>
        <begin position="193"/>
        <end position="274"/>
    </location>
</feature>
<dbReference type="EMBL" id="CAMXCT020000291">
    <property type="protein sequence ID" value="CAL1130103.1"/>
    <property type="molecule type" value="Genomic_DNA"/>
</dbReference>